<gene>
    <name evidence="2" type="ORF">AMJ74_00130</name>
</gene>
<evidence type="ECO:0000313" key="3">
    <source>
        <dbReference type="Proteomes" id="UP000050975"/>
    </source>
</evidence>
<name>A0A0S8K1Y9_UNCW3</name>
<dbReference type="AlphaFoldDB" id="A0A0S8K1Y9"/>
<proteinExistence type="predicted"/>
<evidence type="ECO:0000256" key="1">
    <source>
        <dbReference type="SAM" id="MobiDB-lite"/>
    </source>
</evidence>
<dbReference type="EMBL" id="LJVE01000001">
    <property type="protein sequence ID" value="KPL15993.1"/>
    <property type="molecule type" value="Genomic_DNA"/>
</dbReference>
<organism evidence="2 3">
    <name type="scientific">candidate division WOR_3 bacterium SM1_77</name>
    <dbReference type="NCBI Taxonomy" id="1703778"/>
    <lineage>
        <taxon>Bacteria</taxon>
        <taxon>Bacteria division WOR-3</taxon>
    </lineage>
</organism>
<accession>A0A0S8K1Y9</accession>
<feature type="compositionally biased region" description="Basic and acidic residues" evidence="1">
    <location>
        <begin position="77"/>
        <end position="90"/>
    </location>
</feature>
<dbReference type="Proteomes" id="UP000050975">
    <property type="component" value="Unassembled WGS sequence"/>
</dbReference>
<evidence type="ECO:0000313" key="2">
    <source>
        <dbReference type="EMBL" id="KPL15993.1"/>
    </source>
</evidence>
<comment type="caution">
    <text evidence="2">The sequence shown here is derived from an EMBL/GenBank/DDBJ whole genome shotgun (WGS) entry which is preliminary data.</text>
</comment>
<reference evidence="2 3" key="1">
    <citation type="journal article" date="2015" name="Microbiome">
        <title>Genomic resolution of linkages in carbon, nitrogen, and sulfur cycling among widespread estuary sediment bacteria.</title>
        <authorList>
            <person name="Baker B.J."/>
            <person name="Lazar C.S."/>
            <person name="Teske A.P."/>
            <person name="Dick G.J."/>
        </authorList>
    </citation>
    <scope>NUCLEOTIDE SEQUENCE [LARGE SCALE GENOMIC DNA]</scope>
    <source>
        <strain evidence="2">SM1_77</strain>
    </source>
</reference>
<feature type="region of interest" description="Disordered" evidence="1">
    <location>
        <begin position="70"/>
        <end position="99"/>
    </location>
</feature>
<protein>
    <submittedName>
        <fullName evidence="2">Uncharacterized protein</fullName>
    </submittedName>
</protein>
<sequence length="116" mass="13445">MLAFNTIFFLMMQMAGNTAAEQGEYIGQMREIVVTAPRYEYEDDAWSGLMDTVVVIAPRNEKNEAYDENIIANNKSRKTDPETEPFHTEPDNCYWDEPLGTHPKDGVYMHDQEIYE</sequence>